<name>A0A3N5Y866_9ALTE</name>
<dbReference type="InterPro" id="IPR045378">
    <property type="entry name" value="LNT_N"/>
</dbReference>
<evidence type="ECO:0000256" key="4">
    <source>
        <dbReference type="ARBA" id="ARBA00022679"/>
    </source>
</evidence>
<keyword evidence="7 9" id="KW-0472">Membrane</keyword>
<dbReference type="SUPFAM" id="SSF56317">
    <property type="entry name" value="Carbon-nitrogen hydrolase"/>
    <property type="match status" value="1"/>
</dbReference>
<protein>
    <recommendedName>
        <fullName evidence="9">Apolipoprotein N-acyltransferase</fullName>
        <shortName evidence="9">ALP N-acyltransferase</shortName>
        <ecNumber evidence="9">2.3.1.269</ecNumber>
    </recommendedName>
</protein>
<evidence type="ECO:0000256" key="9">
    <source>
        <dbReference type="HAMAP-Rule" id="MF_01148"/>
    </source>
</evidence>
<evidence type="ECO:0000256" key="8">
    <source>
        <dbReference type="ARBA" id="ARBA00023315"/>
    </source>
</evidence>
<gene>
    <name evidence="9" type="primary">lnt</name>
    <name evidence="11" type="ORF">DRW07_06355</name>
</gene>
<feature type="transmembrane region" description="Helical" evidence="9">
    <location>
        <begin position="80"/>
        <end position="104"/>
    </location>
</feature>
<feature type="transmembrane region" description="Helical" evidence="9">
    <location>
        <begin position="49"/>
        <end position="68"/>
    </location>
</feature>
<comment type="pathway">
    <text evidence="9">Protein modification; lipoprotein biosynthesis (N-acyl transfer).</text>
</comment>
<dbReference type="NCBIfam" id="TIGR00546">
    <property type="entry name" value="lnt"/>
    <property type="match status" value="1"/>
</dbReference>
<evidence type="ECO:0000256" key="6">
    <source>
        <dbReference type="ARBA" id="ARBA00022989"/>
    </source>
</evidence>
<dbReference type="Pfam" id="PF00795">
    <property type="entry name" value="CN_hydrolase"/>
    <property type="match status" value="1"/>
</dbReference>
<dbReference type="HAMAP" id="MF_01148">
    <property type="entry name" value="Lnt"/>
    <property type="match status" value="1"/>
</dbReference>
<comment type="similarity">
    <text evidence="2 9">Belongs to the CN hydrolase family. Apolipoprotein N-acyltransferase subfamily.</text>
</comment>
<keyword evidence="5 9" id="KW-0812">Transmembrane</keyword>
<dbReference type="EC" id="2.3.1.269" evidence="9"/>
<feature type="transmembrane region" description="Helical" evidence="9">
    <location>
        <begin position="477"/>
        <end position="494"/>
    </location>
</feature>
<evidence type="ECO:0000259" key="10">
    <source>
        <dbReference type="PROSITE" id="PS50263"/>
    </source>
</evidence>
<dbReference type="InterPro" id="IPR036526">
    <property type="entry name" value="C-N_Hydrolase_sf"/>
</dbReference>
<comment type="caution">
    <text evidence="11">The sequence shown here is derived from an EMBL/GenBank/DDBJ whole genome shotgun (WGS) entry which is preliminary data.</text>
</comment>
<proteinExistence type="inferred from homology"/>
<feature type="transmembrane region" description="Helical" evidence="9">
    <location>
        <begin position="185"/>
        <end position="205"/>
    </location>
</feature>
<dbReference type="PROSITE" id="PS50263">
    <property type="entry name" value="CN_HYDROLASE"/>
    <property type="match status" value="1"/>
</dbReference>
<organism evidence="11 12">
    <name type="scientific">Alteromonas sediminis</name>
    <dbReference type="NCBI Taxonomy" id="2259342"/>
    <lineage>
        <taxon>Bacteria</taxon>
        <taxon>Pseudomonadati</taxon>
        <taxon>Pseudomonadota</taxon>
        <taxon>Gammaproteobacteria</taxon>
        <taxon>Alteromonadales</taxon>
        <taxon>Alteromonadaceae</taxon>
        <taxon>Alteromonas/Salinimonas group</taxon>
        <taxon>Alteromonas</taxon>
    </lineage>
</organism>
<evidence type="ECO:0000313" key="12">
    <source>
        <dbReference type="Proteomes" id="UP000275281"/>
    </source>
</evidence>
<dbReference type="GO" id="GO:0005886">
    <property type="term" value="C:plasma membrane"/>
    <property type="evidence" value="ECO:0007669"/>
    <property type="project" value="UniProtKB-SubCell"/>
</dbReference>
<comment type="subcellular location">
    <subcellularLocation>
        <location evidence="1 9">Cell membrane</location>
        <topology evidence="1 9">Multi-pass membrane protein</topology>
    </subcellularLocation>
</comment>
<sequence>MVTYLPYLLAALSGACLTLAYAPFDMWLITPVALVLFLRQWPKVPTKRVFVLGWCFGAGWFGAGISWVHVSIADFGGLPLIGSIALMALLCSYLALFPALALYLTTRFTAKHWWPVALACIWFFTEWLRSWVLTGFPWLSLGYSQLSSPLSGWMPVVGETGLTSLLVLLSACWALWSVKRQWQSLILITAVVVLGGYTLNQVPWVKASHTYTVSMVQGNIPQSLRWVPEQDEPTMQRYRALTDTLWDSDIVVWPEAAVPKLESLSQPYLIELDYTAAQTDTGLVTGIINYNFESGEVFNNVIALGQSGHNEENGHYRYFHANRYAKHHLLPIGEFVPFEDLLRNLAPIFDLPMSSFSRGNYQQANLLVNGASIAPALCFEIAFPRQLRANVTSTTDMILTVSNDAWFGRSHGPAQHMQIAQVRAKELGLPVIRATNNGITAFVDHNGNISSMLPQFETATLTDNVVTTRGQTPYRQLGDWPLVFIYLLTFIYTVKRGNMRTI</sequence>
<comment type="catalytic activity">
    <reaction evidence="9">
        <text>N-terminal S-1,2-diacyl-sn-glyceryl-L-cysteinyl-[lipoprotein] + a glycerophospholipid = N-acyl-S-1,2-diacyl-sn-glyceryl-L-cysteinyl-[lipoprotein] + a 2-acyl-sn-glycero-3-phospholipid + H(+)</text>
        <dbReference type="Rhea" id="RHEA:48228"/>
        <dbReference type="Rhea" id="RHEA-COMP:14681"/>
        <dbReference type="Rhea" id="RHEA-COMP:14684"/>
        <dbReference type="ChEBI" id="CHEBI:15378"/>
        <dbReference type="ChEBI" id="CHEBI:136912"/>
        <dbReference type="ChEBI" id="CHEBI:140656"/>
        <dbReference type="ChEBI" id="CHEBI:140657"/>
        <dbReference type="ChEBI" id="CHEBI:140660"/>
        <dbReference type="EC" id="2.3.1.269"/>
    </reaction>
</comment>
<dbReference type="GO" id="GO:0016410">
    <property type="term" value="F:N-acyltransferase activity"/>
    <property type="evidence" value="ECO:0007669"/>
    <property type="project" value="UniProtKB-UniRule"/>
</dbReference>
<evidence type="ECO:0000256" key="3">
    <source>
        <dbReference type="ARBA" id="ARBA00022475"/>
    </source>
</evidence>
<keyword evidence="12" id="KW-1185">Reference proteome</keyword>
<dbReference type="UniPathway" id="UPA00666"/>
<dbReference type="Gene3D" id="3.60.110.10">
    <property type="entry name" value="Carbon-nitrogen hydrolase"/>
    <property type="match status" value="1"/>
</dbReference>
<keyword evidence="4 9" id="KW-0808">Transferase</keyword>
<dbReference type="PANTHER" id="PTHR38686:SF1">
    <property type="entry name" value="APOLIPOPROTEIN N-ACYLTRANSFERASE"/>
    <property type="match status" value="1"/>
</dbReference>
<keyword evidence="11" id="KW-0449">Lipoprotein</keyword>
<dbReference type="InterPro" id="IPR003010">
    <property type="entry name" value="C-N_Hydrolase"/>
</dbReference>
<keyword evidence="3 9" id="KW-1003">Cell membrane</keyword>
<dbReference type="GO" id="GO:0042158">
    <property type="term" value="P:lipoprotein biosynthetic process"/>
    <property type="evidence" value="ECO:0007669"/>
    <property type="project" value="UniProtKB-UniRule"/>
</dbReference>
<feature type="transmembrane region" description="Helical" evidence="9">
    <location>
        <begin position="160"/>
        <end position="178"/>
    </location>
</feature>
<dbReference type="InterPro" id="IPR004563">
    <property type="entry name" value="Apolipo_AcylTrfase"/>
</dbReference>
<comment type="function">
    <text evidence="9">Catalyzes the phospholipid dependent N-acylation of the N-terminal cysteine of apolipoprotein, the last step in lipoprotein maturation.</text>
</comment>
<evidence type="ECO:0000256" key="7">
    <source>
        <dbReference type="ARBA" id="ARBA00023136"/>
    </source>
</evidence>
<dbReference type="CDD" id="cd07571">
    <property type="entry name" value="ALP_N-acyl_transferase"/>
    <property type="match status" value="1"/>
</dbReference>
<feature type="domain" description="CN hydrolase" evidence="10">
    <location>
        <begin position="216"/>
        <end position="467"/>
    </location>
</feature>
<dbReference type="EMBL" id="RPOK01000002">
    <property type="protein sequence ID" value="RPJ67159.1"/>
    <property type="molecule type" value="Genomic_DNA"/>
</dbReference>
<dbReference type="PANTHER" id="PTHR38686">
    <property type="entry name" value="APOLIPOPROTEIN N-ACYLTRANSFERASE"/>
    <property type="match status" value="1"/>
</dbReference>
<keyword evidence="6 9" id="KW-1133">Transmembrane helix</keyword>
<accession>A0A3N5Y866</accession>
<dbReference type="RefSeq" id="WP_124027063.1">
    <property type="nucleotide sequence ID" value="NZ_JBHRSN010000015.1"/>
</dbReference>
<evidence type="ECO:0000313" key="11">
    <source>
        <dbReference type="EMBL" id="RPJ67159.1"/>
    </source>
</evidence>
<feature type="transmembrane region" description="Helical" evidence="9">
    <location>
        <begin position="6"/>
        <end position="37"/>
    </location>
</feature>
<dbReference type="Pfam" id="PF20154">
    <property type="entry name" value="LNT_N"/>
    <property type="match status" value="1"/>
</dbReference>
<evidence type="ECO:0000256" key="2">
    <source>
        <dbReference type="ARBA" id="ARBA00010065"/>
    </source>
</evidence>
<evidence type="ECO:0000256" key="1">
    <source>
        <dbReference type="ARBA" id="ARBA00004651"/>
    </source>
</evidence>
<keyword evidence="8 9" id="KW-0012">Acyltransferase</keyword>
<evidence type="ECO:0000256" key="5">
    <source>
        <dbReference type="ARBA" id="ARBA00022692"/>
    </source>
</evidence>
<reference evidence="11 12" key="1">
    <citation type="submission" date="2018-11" db="EMBL/GenBank/DDBJ databases">
        <authorList>
            <person name="Ye M.-Q."/>
            <person name="Du Z.-J."/>
        </authorList>
    </citation>
    <scope>NUCLEOTIDE SEQUENCE [LARGE SCALE GENOMIC DNA]</scope>
    <source>
        <strain evidence="11 12">U0105</strain>
    </source>
</reference>
<dbReference type="Proteomes" id="UP000275281">
    <property type="component" value="Unassembled WGS sequence"/>
</dbReference>
<feature type="transmembrane region" description="Helical" evidence="9">
    <location>
        <begin position="116"/>
        <end position="140"/>
    </location>
</feature>
<dbReference type="AlphaFoldDB" id="A0A3N5Y866"/>